<keyword evidence="6 8" id="KW-0472">Membrane</keyword>
<keyword evidence="3" id="KW-1003">Cell membrane</keyword>
<evidence type="ECO:0000256" key="3">
    <source>
        <dbReference type="ARBA" id="ARBA00022475"/>
    </source>
</evidence>
<dbReference type="GO" id="GO:0006811">
    <property type="term" value="P:monoatomic ion transport"/>
    <property type="evidence" value="ECO:0007669"/>
    <property type="project" value="UniProtKB-KW"/>
</dbReference>
<feature type="transmembrane region" description="Helical" evidence="8">
    <location>
        <begin position="604"/>
        <end position="622"/>
    </location>
</feature>
<feature type="transmembrane region" description="Helical" evidence="8">
    <location>
        <begin position="651"/>
        <end position="673"/>
    </location>
</feature>
<keyword evidence="13" id="KW-1185">Reference proteome</keyword>
<dbReference type="CDD" id="cd17403">
    <property type="entry name" value="MFS_SLCO4_OATP4"/>
    <property type="match status" value="1"/>
</dbReference>
<dbReference type="PROSITE" id="PS50850">
    <property type="entry name" value="MFS"/>
    <property type="match status" value="1"/>
</dbReference>
<keyword evidence="5 8" id="KW-1133">Transmembrane helix</keyword>
<keyword evidence="8" id="KW-0406">Ion transport</keyword>
<feature type="transmembrane region" description="Helical" evidence="8">
    <location>
        <begin position="154"/>
        <end position="175"/>
    </location>
</feature>
<dbReference type="PROSITE" id="PS51465">
    <property type="entry name" value="KAZAL_2"/>
    <property type="match status" value="1"/>
</dbReference>
<sequence length="707" mass="76737">MGEEDSNDFGGRTEVGVVNPSYRAMDDQNDRNGISNQAEVEIRNTNKHTTSISSKEEDANEDVECVPYGWLSIRPKWLQFLNNPKGYLVFLCWFALVQGMTVNGFIYVITSTLERRFVLPSVQSGSISSCYDFSVMIVIIFVTYLGESSHKPKWLGTGAFIFVLGSLVFMLPHFITPEYDVTPSEIDTCDPTRPTSKACLEGDSSLSNYFWMFVAAQALHGIGASPLYTLGVTYLDENVRPASVSIYIGIFQAVSTLGPAVGYLVGGLFLGIWTDFPKEPPGGIADDHPLWVGAWWLGSVMPACLGILVVLPLFGFPRYLKDHKKVAALRVVENQKGTDFKSRSETEGVAGGIKDFPIAVWTLVKNAPFMFICLGLITEWMILSSIAAFGPKFLESQFSVSSGSSAIIAGMITIPSGLIGALIGGFLVKKFNLMFRGMIRLCIGTLIVSLVLMAGFFFSCPSLRFAGVNTYYNNTSLDYKGVFDLASQCNSGCSCDTSYNPVCGDNNIMYYSSCHAGCTEKLDKNADGYQTFSGCGCVSANETDAPHGAVAGKCSIDCGNMWGFIVVVFGMALFTFLAVVPTITATIRCVSHTQRAFALGVQSLLYRALGTVPGPIIFGSIIDQSCILWETSCDGARQCWLYNNGEMSLNVFILLASLKLGSCIFYILCYMTYRAPPSAEEGKDSDVKMASDGKAEGAPGGTLSTDF</sequence>
<keyword evidence="7" id="KW-1015">Disulfide bond</keyword>
<feature type="transmembrane region" description="Helical" evidence="8">
    <location>
        <begin position="86"/>
        <end position="110"/>
    </location>
</feature>
<feature type="transmembrane region" description="Helical" evidence="8">
    <location>
        <begin position="293"/>
        <end position="316"/>
    </location>
</feature>
<dbReference type="InterPro" id="IPR036058">
    <property type="entry name" value="Kazal_dom_sf"/>
</dbReference>
<comment type="subcellular location">
    <subcellularLocation>
        <location evidence="1 8">Cell membrane</location>
        <topology evidence="1 8">Multi-pass membrane protein</topology>
    </subcellularLocation>
</comment>
<dbReference type="SUPFAM" id="SSF103473">
    <property type="entry name" value="MFS general substrate transporter"/>
    <property type="match status" value="1"/>
</dbReference>
<evidence type="ECO:0000313" key="12">
    <source>
        <dbReference type="EnsemblMetazoa" id="XP_038051910.1"/>
    </source>
</evidence>
<feature type="transmembrane region" description="Helical" evidence="8">
    <location>
        <begin position="439"/>
        <end position="458"/>
    </location>
</feature>
<reference evidence="12" key="1">
    <citation type="submission" date="2022-11" db="UniProtKB">
        <authorList>
            <consortium name="EnsemblMetazoa"/>
        </authorList>
    </citation>
    <scope>IDENTIFICATION</scope>
</reference>
<organism evidence="12 13">
    <name type="scientific">Patiria miniata</name>
    <name type="common">Bat star</name>
    <name type="synonym">Asterina miniata</name>
    <dbReference type="NCBI Taxonomy" id="46514"/>
    <lineage>
        <taxon>Eukaryota</taxon>
        <taxon>Metazoa</taxon>
        <taxon>Echinodermata</taxon>
        <taxon>Eleutherozoa</taxon>
        <taxon>Asterozoa</taxon>
        <taxon>Asteroidea</taxon>
        <taxon>Valvatacea</taxon>
        <taxon>Valvatida</taxon>
        <taxon>Asterinidae</taxon>
        <taxon>Patiria</taxon>
    </lineage>
</organism>
<dbReference type="InterPro" id="IPR004156">
    <property type="entry name" value="OATP"/>
</dbReference>
<feature type="compositionally biased region" description="Basic and acidic residues" evidence="9">
    <location>
        <begin position="680"/>
        <end position="695"/>
    </location>
</feature>
<dbReference type="PROSITE" id="PS00282">
    <property type="entry name" value="KAZAL_1"/>
    <property type="match status" value="1"/>
</dbReference>
<protein>
    <recommendedName>
        <fullName evidence="8">Solute carrier organic anion transporter family member</fullName>
    </recommendedName>
</protein>
<dbReference type="NCBIfam" id="TIGR00805">
    <property type="entry name" value="oat"/>
    <property type="match status" value="1"/>
</dbReference>
<comment type="similarity">
    <text evidence="2 8">Belongs to the organo anion transporter (TC 2.A.60) family.</text>
</comment>
<dbReference type="Gene3D" id="3.30.60.30">
    <property type="match status" value="1"/>
</dbReference>
<dbReference type="Pfam" id="PF03137">
    <property type="entry name" value="OATP"/>
    <property type="match status" value="1"/>
</dbReference>
<dbReference type="GO" id="GO:0016323">
    <property type="term" value="C:basolateral plasma membrane"/>
    <property type="evidence" value="ECO:0007669"/>
    <property type="project" value="TreeGrafter"/>
</dbReference>
<evidence type="ECO:0000256" key="9">
    <source>
        <dbReference type="SAM" id="MobiDB-lite"/>
    </source>
</evidence>
<feature type="transmembrane region" description="Helical" evidence="8">
    <location>
        <begin position="561"/>
        <end position="583"/>
    </location>
</feature>
<dbReference type="EnsemblMetazoa" id="XM_038195982.1">
    <property type="protein sequence ID" value="XP_038051910.1"/>
    <property type="gene ID" value="LOC119724773"/>
</dbReference>
<proteinExistence type="inferred from homology"/>
<evidence type="ECO:0000256" key="7">
    <source>
        <dbReference type="ARBA" id="ARBA00023157"/>
    </source>
</evidence>
<feature type="region of interest" description="Disordered" evidence="9">
    <location>
        <begin position="680"/>
        <end position="707"/>
    </location>
</feature>
<evidence type="ECO:0000256" key="4">
    <source>
        <dbReference type="ARBA" id="ARBA00022692"/>
    </source>
</evidence>
<dbReference type="GO" id="GO:0043252">
    <property type="term" value="P:sodium-independent organic anion transport"/>
    <property type="evidence" value="ECO:0007669"/>
    <property type="project" value="TreeGrafter"/>
</dbReference>
<feature type="transmembrane region" description="Helical" evidence="8">
    <location>
        <begin position="369"/>
        <end position="394"/>
    </location>
</feature>
<feature type="region of interest" description="Disordered" evidence="9">
    <location>
        <begin position="20"/>
        <end position="40"/>
    </location>
</feature>
<dbReference type="PANTHER" id="PTHR11388:SF100">
    <property type="entry name" value="SOLUTE CARRIER ORGANIC ANION TRANSPORTER FAMILY MEMBER 4A1"/>
    <property type="match status" value="1"/>
</dbReference>
<dbReference type="SUPFAM" id="SSF100895">
    <property type="entry name" value="Kazal-type serine protease inhibitors"/>
    <property type="match status" value="1"/>
</dbReference>
<dbReference type="Proteomes" id="UP000887568">
    <property type="component" value="Unplaced"/>
</dbReference>
<name>A0A913ZLD5_PATMI</name>
<feature type="transmembrane region" description="Helical" evidence="8">
    <location>
        <begin position="122"/>
        <end position="142"/>
    </location>
</feature>
<feature type="transmembrane region" description="Helical" evidence="8">
    <location>
        <begin position="247"/>
        <end position="273"/>
    </location>
</feature>
<dbReference type="Pfam" id="PF07648">
    <property type="entry name" value="Kazal_2"/>
    <property type="match status" value="1"/>
</dbReference>
<dbReference type="AlphaFoldDB" id="A0A913ZLD5"/>
<accession>A0A913ZLD5</accession>
<dbReference type="GO" id="GO:0015347">
    <property type="term" value="F:sodium-independent organic anion transmembrane transporter activity"/>
    <property type="evidence" value="ECO:0007669"/>
    <property type="project" value="TreeGrafter"/>
</dbReference>
<dbReference type="PANTHER" id="PTHR11388">
    <property type="entry name" value="ORGANIC ANION TRANSPORTER"/>
    <property type="match status" value="1"/>
</dbReference>
<feature type="transmembrane region" description="Helical" evidence="8">
    <location>
        <begin position="406"/>
        <end position="427"/>
    </location>
</feature>
<evidence type="ECO:0000259" key="11">
    <source>
        <dbReference type="PROSITE" id="PS51465"/>
    </source>
</evidence>
<keyword evidence="4 8" id="KW-0812">Transmembrane</keyword>
<feature type="domain" description="Kazal-like" evidence="11">
    <location>
        <begin position="483"/>
        <end position="536"/>
    </location>
</feature>
<dbReference type="InterPro" id="IPR036259">
    <property type="entry name" value="MFS_trans_sf"/>
</dbReference>
<evidence type="ECO:0000256" key="8">
    <source>
        <dbReference type="RuleBase" id="RU362056"/>
    </source>
</evidence>
<dbReference type="Gene3D" id="1.20.1250.20">
    <property type="entry name" value="MFS general substrate transporter like domains"/>
    <property type="match status" value="1"/>
</dbReference>
<dbReference type="OMA" id="ITEWMIL"/>
<dbReference type="InterPro" id="IPR002350">
    <property type="entry name" value="Kazal_dom"/>
</dbReference>
<evidence type="ECO:0000256" key="2">
    <source>
        <dbReference type="ARBA" id="ARBA00009657"/>
    </source>
</evidence>
<dbReference type="OrthoDB" id="5062115at2759"/>
<evidence type="ECO:0000259" key="10">
    <source>
        <dbReference type="PROSITE" id="PS50850"/>
    </source>
</evidence>
<feature type="domain" description="Major facilitator superfamily (MFS) profile" evidence="10">
    <location>
        <begin position="87"/>
        <end position="674"/>
    </location>
</feature>
<dbReference type="RefSeq" id="XP_038051910.1">
    <property type="nucleotide sequence ID" value="XM_038195982.1"/>
</dbReference>
<dbReference type="GeneID" id="119724773"/>
<evidence type="ECO:0000256" key="5">
    <source>
        <dbReference type="ARBA" id="ARBA00022989"/>
    </source>
</evidence>
<keyword evidence="8" id="KW-0813">Transport</keyword>
<evidence type="ECO:0000256" key="6">
    <source>
        <dbReference type="ARBA" id="ARBA00023136"/>
    </source>
</evidence>
<feature type="transmembrane region" description="Helical" evidence="8">
    <location>
        <begin position="210"/>
        <end position="235"/>
    </location>
</feature>
<evidence type="ECO:0000256" key="1">
    <source>
        <dbReference type="ARBA" id="ARBA00004651"/>
    </source>
</evidence>
<dbReference type="InterPro" id="IPR020846">
    <property type="entry name" value="MFS_dom"/>
</dbReference>
<evidence type="ECO:0000313" key="13">
    <source>
        <dbReference type="Proteomes" id="UP000887568"/>
    </source>
</evidence>